<proteinExistence type="inferred from homology"/>
<dbReference type="InterPro" id="IPR019145">
    <property type="entry name" value="Mediator_Med10"/>
</dbReference>
<comment type="similarity">
    <text evidence="2 6">Belongs to the Mediator complex subunit 10 family.</text>
</comment>
<dbReference type="Pfam" id="PF09748">
    <property type="entry name" value="Med10"/>
    <property type="match status" value="1"/>
</dbReference>
<dbReference type="AlphaFoldDB" id="A0A1Y1XH96"/>
<keyword evidence="6" id="KW-0010">Activator</keyword>
<keyword evidence="8" id="KW-1185">Reference proteome</keyword>
<reference evidence="7 8" key="1">
    <citation type="submission" date="2016-08" db="EMBL/GenBank/DDBJ databases">
        <title>A Parts List for Fungal Cellulosomes Revealed by Comparative Genomics.</title>
        <authorList>
            <consortium name="DOE Joint Genome Institute"/>
            <person name="Haitjema C.H."/>
            <person name="Gilmore S.P."/>
            <person name="Henske J.K."/>
            <person name="Solomon K.V."/>
            <person name="De Groot R."/>
            <person name="Kuo A."/>
            <person name="Mondo S.J."/>
            <person name="Salamov A.A."/>
            <person name="Labutti K."/>
            <person name="Zhao Z."/>
            <person name="Chiniquy J."/>
            <person name="Barry K."/>
            <person name="Brewer H.M."/>
            <person name="Purvine S.O."/>
            <person name="Wright A.T."/>
            <person name="Boxma B."/>
            <person name="Van Alen T."/>
            <person name="Hackstein J.H."/>
            <person name="Baker S.E."/>
            <person name="Grigoriev I.V."/>
            <person name="O'Malley M.A."/>
        </authorList>
    </citation>
    <scope>NUCLEOTIDE SEQUENCE [LARGE SCALE GENOMIC DNA]</scope>
    <source>
        <strain evidence="7 8">S4</strain>
    </source>
</reference>
<organism evidence="7 8">
    <name type="scientific">Anaeromyces robustus</name>
    <dbReference type="NCBI Taxonomy" id="1754192"/>
    <lineage>
        <taxon>Eukaryota</taxon>
        <taxon>Fungi</taxon>
        <taxon>Fungi incertae sedis</taxon>
        <taxon>Chytridiomycota</taxon>
        <taxon>Chytridiomycota incertae sedis</taxon>
        <taxon>Neocallimastigomycetes</taxon>
        <taxon>Neocallimastigales</taxon>
        <taxon>Neocallimastigaceae</taxon>
        <taxon>Anaeromyces</taxon>
    </lineage>
</organism>
<evidence type="ECO:0000256" key="6">
    <source>
        <dbReference type="RuleBase" id="RU364146"/>
    </source>
</evidence>
<dbReference type="OrthoDB" id="337270at2759"/>
<evidence type="ECO:0000256" key="5">
    <source>
        <dbReference type="ARBA" id="ARBA00023242"/>
    </source>
</evidence>
<comment type="subunit">
    <text evidence="6">Component of the Mediator complex.</text>
</comment>
<evidence type="ECO:0000313" key="8">
    <source>
        <dbReference type="Proteomes" id="UP000193944"/>
    </source>
</evidence>
<sequence length="161" mass="18731">MEDEINIEDIDDLNFDDNFDDNINNDYEDKLVGDPLELLENKTMELINTLYNLNVIVYDFQPSSTQVLHNKINEVVEELKDLDDIKENIDIKIPQELLDDIEQGKNPDIFTNNLIKATVSQNQNTNGKIEAMKLLSNTLQKNIQNILPEDYELYQKLTNEK</sequence>
<dbReference type="GO" id="GO:0016592">
    <property type="term" value="C:mediator complex"/>
    <property type="evidence" value="ECO:0007669"/>
    <property type="project" value="InterPro"/>
</dbReference>
<comment type="function">
    <text evidence="6">Component of the Mediator complex, a coactivator involved in the regulated transcription of nearly all RNA polymerase II-dependent genes. Mediator functions as a bridge to convey information from gene-specific regulatory proteins to the basal RNA polymerase II transcription machinery. Mediator is recruited to promoters by direct interactions with regulatory proteins and serves as a scaffold for the assembly of a functional preinitiation complex with RNA polymerase II and the general transcription factors.</text>
</comment>
<dbReference type="Proteomes" id="UP000193944">
    <property type="component" value="Unassembled WGS sequence"/>
</dbReference>
<keyword evidence="4 6" id="KW-0804">Transcription</keyword>
<dbReference type="EMBL" id="MCFG01000040">
    <property type="protein sequence ID" value="ORX85120.1"/>
    <property type="molecule type" value="Genomic_DNA"/>
</dbReference>
<evidence type="ECO:0000256" key="3">
    <source>
        <dbReference type="ARBA" id="ARBA00023015"/>
    </source>
</evidence>
<comment type="subcellular location">
    <subcellularLocation>
        <location evidence="1 6">Nucleus</location>
    </subcellularLocation>
</comment>
<name>A0A1Y1XH96_9FUNG</name>
<comment type="caution">
    <text evidence="7">The sequence shown here is derived from an EMBL/GenBank/DDBJ whole genome shotgun (WGS) entry which is preliminary data.</text>
</comment>
<evidence type="ECO:0000313" key="7">
    <source>
        <dbReference type="EMBL" id="ORX85120.1"/>
    </source>
</evidence>
<evidence type="ECO:0000256" key="4">
    <source>
        <dbReference type="ARBA" id="ARBA00023163"/>
    </source>
</evidence>
<accession>A0A1Y1XH96</accession>
<dbReference type="STRING" id="1754192.A0A1Y1XH96"/>
<protein>
    <recommendedName>
        <fullName evidence="6">Mediator of RNA polymerase II transcription subunit 10</fullName>
    </recommendedName>
    <alternativeName>
        <fullName evidence="6">Mediator complex subunit 10</fullName>
    </alternativeName>
</protein>
<dbReference type="GO" id="GO:0006357">
    <property type="term" value="P:regulation of transcription by RNA polymerase II"/>
    <property type="evidence" value="ECO:0007669"/>
    <property type="project" value="InterPro"/>
</dbReference>
<keyword evidence="3 6" id="KW-0805">Transcription regulation</keyword>
<dbReference type="GO" id="GO:0003712">
    <property type="term" value="F:transcription coregulator activity"/>
    <property type="evidence" value="ECO:0007669"/>
    <property type="project" value="InterPro"/>
</dbReference>
<reference evidence="7 8" key="2">
    <citation type="submission" date="2016-08" db="EMBL/GenBank/DDBJ databases">
        <title>Pervasive Adenine N6-methylation of Active Genes in Fungi.</title>
        <authorList>
            <consortium name="DOE Joint Genome Institute"/>
            <person name="Mondo S.J."/>
            <person name="Dannebaum R.O."/>
            <person name="Kuo R.C."/>
            <person name="Labutti K."/>
            <person name="Haridas S."/>
            <person name="Kuo A."/>
            <person name="Salamov A."/>
            <person name="Ahrendt S.R."/>
            <person name="Lipzen A."/>
            <person name="Sullivan W."/>
            <person name="Andreopoulos W.B."/>
            <person name="Clum A."/>
            <person name="Lindquist E."/>
            <person name="Daum C."/>
            <person name="Ramamoorthy G.K."/>
            <person name="Gryganskyi A."/>
            <person name="Culley D."/>
            <person name="Magnuson J.K."/>
            <person name="James T.Y."/>
            <person name="O'Malley M.A."/>
            <person name="Stajich J.E."/>
            <person name="Spatafora J.W."/>
            <person name="Visel A."/>
            <person name="Grigoriev I.V."/>
        </authorList>
    </citation>
    <scope>NUCLEOTIDE SEQUENCE [LARGE SCALE GENOMIC DNA]</scope>
    <source>
        <strain evidence="7 8">S4</strain>
    </source>
</reference>
<gene>
    <name evidence="6" type="primary">MED10</name>
    <name evidence="7" type="ORF">BCR32DRAFT_265871</name>
</gene>
<evidence type="ECO:0000256" key="2">
    <source>
        <dbReference type="ARBA" id="ARBA00005389"/>
    </source>
</evidence>
<keyword evidence="5 6" id="KW-0539">Nucleus</keyword>
<evidence type="ECO:0000256" key="1">
    <source>
        <dbReference type="ARBA" id="ARBA00004123"/>
    </source>
</evidence>